<evidence type="ECO:0000313" key="9">
    <source>
        <dbReference type="EMBL" id="AJF05827.1"/>
    </source>
</evidence>
<dbReference type="SUPFAM" id="SSF54862">
    <property type="entry name" value="4Fe-4S ferredoxins"/>
    <property type="match status" value="1"/>
</dbReference>
<dbReference type="HOGENOM" id="CLU_100907_1_0_7"/>
<dbReference type="PROSITE" id="PS00198">
    <property type="entry name" value="4FE4S_FER_1"/>
    <property type="match status" value="1"/>
</dbReference>
<dbReference type="Pfam" id="PF13187">
    <property type="entry name" value="Fer4_9"/>
    <property type="match status" value="1"/>
</dbReference>
<dbReference type="STRING" id="483547.GSUB_03580"/>
<keyword evidence="3" id="KW-0479">Metal-binding</keyword>
<dbReference type="GO" id="GO:0051539">
    <property type="term" value="F:4 iron, 4 sulfur cluster binding"/>
    <property type="evidence" value="ECO:0007669"/>
    <property type="project" value="UniProtKB-KW"/>
</dbReference>
<dbReference type="KEGG" id="gsb:GSUB_03580"/>
<evidence type="ECO:0000256" key="5">
    <source>
        <dbReference type="ARBA" id="ARBA00023004"/>
    </source>
</evidence>
<organism evidence="9 10">
    <name type="scientific">Geoalkalibacter subterraneus</name>
    <dbReference type="NCBI Taxonomy" id="483547"/>
    <lineage>
        <taxon>Bacteria</taxon>
        <taxon>Pseudomonadati</taxon>
        <taxon>Thermodesulfobacteriota</taxon>
        <taxon>Desulfuromonadia</taxon>
        <taxon>Desulfuromonadales</taxon>
        <taxon>Geoalkalibacteraceae</taxon>
        <taxon>Geoalkalibacter</taxon>
    </lineage>
</organism>
<dbReference type="GO" id="GO:0005886">
    <property type="term" value="C:plasma membrane"/>
    <property type="evidence" value="ECO:0007669"/>
    <property type="project" value="TreeGrafter"/>
</dbReference>
<reference evidence="9 10" key="1">
    <citation type="journal article" date="2015" name="Genome Announc.">
        <title>Genomes of Geoalkalibacter ferrihydriticus Z-0531T and Geoalkalibacter subterraneus Red1T, Two Haloalkaliphilic Metal-Reducing Deltaproteobacteria.</title>
        <authorList>
            <person name="Badalamenti J.P."/>
            <person name="Krajmalnik-Brown R."/>
            <person name="Torres C.I."/>
            <person name="Bond D.R."/>
        </authorList>
    </citation>
    <scope>NUCLEOTIDE SEQUENCE [LARGE SCALE GENOMIC DNA]</scope>
    <source>
        <strain evidence="9 10">Red1</strain>
    </source>
</reference>
<keyword evidence="6" id="KW-0411">Iron-sulfur</keyword>
<dbReference type="Pfam" id="PF12801">
    <property type="entry name" value="Fer4_5"/>
    <property type="match status" value="2"/>
</dbReference>
<evidence type="ECO:0000256" key="7">
    <source>
        <dbReference type="SAM" id="Phobius"/>
    </source>
</evidence>
<dbReference type="EMBL" id="CP010311">
    <property type="protein sequence ID" value="AJF05827.1"/>
    <property type="molecule type" value="Genomic_DNA"/>
</dbReference>
<dbReference type="InterPro" id="IPR051684">
    <property type="entry name" value="Electron_Trans/Redox"/>
</dbReference>
<feature type="transmembrane region" description="Helical" evidence="7">
    <location>
        <begin position="92"/>
        <end position="110"/>
    </location>
</feature>
<keyword evidence="7" id="KW-0472">Membrane</keyword>
<feature type="domain" description="4Fe-4S ferredoxin-type" evidence="8">
    <location>
        <begin position="195"/>
        <end position="223"/>
    </location>
</feature>
<proteinExistence type="predicted"/>
<evidence type="ECO:0000256" key="4">
    <source>
        <dbReference type="ARBA" id="ARBA00022982"/>
    </source>
</evidence>
<accession>A0A0B5FCC2</accession>
<keyword evidence="5" id="KW-0408">Iron</keyword>
<feature type="transmembrane region" description="Helical" evidence="7">
    <location>
        <begin position="122"/>
        <end position="142"/>
    </location>
</feature>
<name>A0A0B5FCC2_9BACT</name>
<dbReference type="Proteomes" id="UP000035036">
    <property type="component" value="Chromosome"/>
</dbReference>
<feature type="domain" description="4Fe-4S ferredoxin-type" evidence="8">
    <location>
        <begin position="165"/>
        <end position="192"/>
    </location>
</feature>
<feature type="transmembrane region" description="Helical" evidence="7">
    <location>
        <begin position="40"/>
        <end position="58"/>
    </location>
</feature>
<dbReference type="PANTHER" id="PTHR30176">
    <property type="entry name" value="FERREDOXIN-TYPE PROTEIN NAPH"/>
    <property type="match status" value="1"/>
</dbReference>
<keyword evidence="10" id="KW-1185">Reference proteome</keyword>
<evidence type="ECO:0000256" key="3">
    <source>
        <dbReference type="ARBA" id="ARBA00022723"/>
    </source>
</evidence>
<dbReference type="RefSeq" id="WP_040199218.1">
    <property type="nucleotide sequence ID" value="NZ_CP010311.1"/>
</dbReference>
<evidence type="ECO:0000313" key="10">
    <source>
        <dbReference type="Proteomes" id="UP000035036"/>
    </source>
</evidence>
<evidence type="ECO:0000259" key="8">
    <source>
        <dbReference type="PROSITE" id="PS51379"/>
    </source>
</evidence>
<dbReference type="InterPro" id="IPR017896">
    <property type="entry name" value="4Fe4S_Fe-S-bd"/>
</dbReference>
<dbReference type="OrthoDB" id="9811700at2"/>
<dbReference type="PROSITE" id="PS51379">
    <property type="entry name" value="4FE4S_FER_2"/>
    <property type="match status" value="2"/>
</dbReference>
<gene>
    <name evidence="9" type="ORF">GSUB_03580</name>
</gene>
<keyword evidence="7" id="KW-1133">Transmembrane helix</keyword>
<keyword evidence="7" id="KW-0812">Transmembrane</keyword>
<keyword evidence="1" id="KW-0813">Transport</keyword>
<keyword evidence="2" id="KW-0004">4Fe-4S</keyword>
<dbReference type="PANTHER" id="PTHR30176:SF3">
    <property type="entry name" value="FERREDOXIN-TYPE PROTEIN NAPH"/>
    <property type="match status" value="1"/>
</dbReference>
<keyword evidence="4" id="KW-0249">Electron transport</keyword>
<evidence type="ECO:0000256" key="6">
    <source>
        <dbReference type="ARBA" id="ARBA00023014"/>
    </source>
</evidence>
<dbReference type="Gene3D" id="3.30.70.20">
    <property type="match status" value="1"/>
</dbReference>
<evidence type="ECO:0000256" key="2">
    <source>
        <dbReference type="ARBA" id="ARBA00022485"/>
    </source>
</evidence>
<dbReference type="InterPro" id="IPR017900">
    <property type="entry name" value="4Fe4S_Fe_S_CS"/>
</dbReference>
<evidence type="ECO:0000256" key="1">
    <source>
        <dbReference type="ARBA" id="ARBA00022448"/>
    </source>
</evidence>
<dbReference type="AlphaFoldDB" id="A0A0B5FCC2"/>
<dbReference type="GO" id="GO:0046872">
    <property type="term" value="F:metal ion binding"/>
    <property type="evidence" value="ECO:0007669"/>
    <property type="project" value="UniProtKB-KW"/>
</dbReference>
<feature type="transmembrane region" description="Helical" evidence="7">
    <location>
        <begin position="18"/>
        <end position="34"/>
    </location>
</feature>
<protein>
    <submittedName>
        <fullName evidence="9">FeS-binding protein</fullName>
    </submittedName>
</protein>
<sequence length="225" mass="24801">MQAVAQEKYQAVSNRRKLQWALMPIMLVTLALGWKYPLLGFTVAGAMLTGIVGAFYKGRYVCGNLCPRGAFFDRLIAPLTRRGVIPDFMRGMPFRLGVLSAMMGFMGWRIALNPSDPQHWGLVFWTMCAVTTAVGVGLAFTLHPRAWCAICPMGTMQNLIGGHKDRLQVSHNCRECGRCEAACPMSLSIAEHKETGALTDRDCLKCPECIASCPSNALHWSEKTS</sequence>